<dbReference type="Proteomes" id="UP001159363">
    <property type="component" value="Chromosome 5"/>
</dbReference>
<feature type="domain" description="Reverse transcriptase Ty1/copia-type" evidence="1">
    <location>
        <begin position="114"/>
        <end position="199"/>
    </location>
</feature>
<dbReference type="Pfam" id="PF07727">
    <property type="entry name" value="RVT_2"/>
    <property type="match status" value="1"/>
</dbReference>
<accession>A0ABQ9H9Q1</accession>
<comment type="caution">
    <text evidence="2">The sequence shown here is derived from an EMBL/GenBank/DDBJ whole genome shotgun (WGS) entry which is preliminary data.</text>
</comment>
<dbReference type="PANTHER" id="PTHR11439">
    <property type="entry name" value="GAG-POL-RELATED RETROTRANSPOSON"/>
    <property type="match status" value="1"/>
</dbReference>
<sequence>MLQEKKILTKPLIMKKWGTKMMKNRRMKMNNKVMMKITFIKLIKKKILKITMWKEDILCGFGQEYENLHIKMLSVYFWKEKCQSTMNMPLDIKMLHIGRRRWTRRRILFRRIKHGNCKNLIIFFHVANGMILGSLKSDMDMIKKLGSRFELTCSEVDYYLGLQIKTTASSIEINQSAYAEMVLRKFGMEDCGPLSLPIKPRWTPGNSPLAENVENYCDIIGSLNYLVAVTRPYLANAVSVASRVQDKPTKAHSSLVDRILCYIKGTISEGIKFEKTNNKFIEAYRDADNAGEKTSRISTSGILTEFSGGPVLCRMKLQKCVALSSMEAEYVAASEAAKSLVWLDRLLKEVNAIFEESFPKLMIDNQSTIKLI</sequence>
<evidence type="ECO:0000259" key="1">
    <source>
        <dbReference type="Pfam" id="PF07727"/>
    </source>
</evidence>
<proteinExistence type="predicted"/>
<dbReference type="EMBL" id="JARBHB010000006">
    <property type="protein sequence ID" value="KAJ8880976.1"/>
    <property type="molecule type" value="Genomic_DNA"/>
</dbReference>
<reference evidence="2 3" key="1">
    <citation type="submission" date="2023-02" db="EMBL/GenBank/DDBJ databases">
        <title>LHISI_Scaffold_Assembly.</title>
        <authorList>
            <person name="Stuart O.P."/>
            <person name="Cleave R."/>
            <person name="Magrath M.J.L."/>
            <person name="Mikheyev A.S."/>
        </authorList>
    </citation>
    <scope>NUCLEOTIDE SEQUENCE [LARGE SCALE GENOMIC DNA]</scope>
    <source>
        <strain evidence="2">Daus_M_001</strain>
        <tissue evidence="2">Leg muscle</tissue>
    </source>
</reference>
<evidence type="ECO:0000313" key="2">
    <source>
        <dbReference type="EMBL" id="KAJ8880976.1"/>
    </source>
</evidence>
<evidence type="ECO:0000313" key="3">
    <source>
        <dbReference type="Proteomes" id="UP001159363"/>
    </source>
</evidence>
<organism evidence="2 3">
    <name type="scientific">Dryococelus australis</name>
    <dbReference type="NCBI Taxonomy" id="614101"/>
    <lineage>
        <taxon>Eukaryota</taxon>
        <taxon>Metazoa</taxon>
        <taxon>Ecdysozoa</taxon>
        <taxon>Arthropoda</taxon>
        <taxon>Hexapoda</taxon>
        <taxon>Insecta</taxon>
        <taxon>Pterygota</taxon>
        <taxon>Neoptera</taxon>
        <taxon>Polyneoptera</taxon>
        <taxon>Phasmatodea</taxon>
        <taxon>Verophasmatodea</taxon>
        <taxon>Anareolatae</taxon>
        <taxon>Phasmatidae</taxon>
        <taxon>Eurycanthinae</taxon>
        <taxon>Dryococelus</taxon>
    </lineage>
</organism>
<protein>
    <recommendedName>
        <fullName evidence="1">Reverse transcriptase Ty1/copia-type domain-containing protein</fullName>
    </recommendedName>
</protein>
<name>A0ABQ9H9Q1_9NEOP</name>
<dbReference type="CDD" id="cd09272">
    <property type="entry name" value="RNase_HI_RT_Ty1"/>
    <property type="match status" value="1"/>
</dbReference>
<dbReference type="PANTHER" id="PTHR11439:SF515">
    <property type="entry name" value="GAG-POL POLYPROTEIN"/>
    <property type="match status" value="1"/>
</dbReference>
<gene>
    <name evidence="2" type="ORF">PR048_017449</name>
</gene>
<dbReference type="InterPro" id="IPR013103">
    <property type="entry name" value="RVT_2"/>
</dbReference>
<keyword evidence="3" id="KW-1185">Reference proteome</keyword>